<dbReference type="AlphaFoldDB" id="A0A382K6H1"/>
<name>A0A382K6H1_9ZZZZ</name>
<dbReference type="GO" id="GO:0004125">
    <property type="term" value="F:L-seryl-tRNA(Sec) selenium transferase activity"/>
    <property type="evidence" value="ECO:0007669"/>
    <property type="project" value="TreeGrafter"/>
</dbReference>
<reference evidence="3" key="1">
    <citation type="submission" date="2018-05" db="EMBL/GenBank/DDBJ databases">
        <authorList>
            <person name="Lanie J.A."/>
            <person name="Ng W.-L."/>
            <person name="Kazmierczak K.M."/>
            <person name="Andrzejewski T.M."/>
            <person name="Davidsen T.M."/>
            <person name="Wayne K.J."/>
            <person name="Tettelin H."/>
            <person name="Glass J.I."/>
            <person name="Rusch D."/>
            <person name="Podicherti R."/>
            <person name="Tsui H.-C.T."/>
            <person name="Winkler M.E."/>
        </authorList>
    </citation>
    <scope>NUCLEOTIDE SEQUENCE</scope>
</reference>
<organism evidence="3">
    <name type="scientific">marine metagenome</name>
    <dbReference type="NCBI Taxonomy" id="408172"/>
    <lineage>
        <taxon>unclassified sequences</taxon>
        <taxon>metagenomes</taxon>
        <taxon>ecological metagenomes</taxon>
    </lineage>
</organism>
<evidence type="ECO:0008006" key="4">
    <source>
        <dbReference type="Google" id="ProtNLM"/>
    </source>
</evidence>
<dbReference type="InterPro" id="IPR015424">
    <property type="entry name" value="PyrdxlP-dep_Trfase"/>
</dbReference>
<feature type="non-terminal residue" evidence="3">
    <location>
        <position position="1"/>
    </location>
</feature>
<dbReference type="Gene3D" id="3.40.640.10">
    <property type="entry name" value="Type I PLP-dependent aspartate aminotransferase-like (Major domain)"/>
    <property type="match status" value="1"/>
</dbReference>
<dbReference type="SUPFAM" id="SSF53383">
    <property type="entry name" value="PLP-dependent transferases"/>
    <property type="match status" value="1"/>
</dbReference>
<sequence length="337" mass="35607">AGYVTSGAAAGLLLSTAACVTGLDPTKMNRLPDTKGMRNRVVMARSHRNFYDHAVRSVGIELVEVGIADRYSGAGVRDAEPWEYAAAIDENTAAIFYVAYAHTQPDLVSVVEVAHAAGVPVIVDAAGQLPPASNLTRFIAEGADLVCFSGGKTINGPQASGILAGRKDLIEAAALQHLDLDILWDQWNPPEALIDKSRLPGAPHHGIGRPCKVGKEEIVGLLTALERFVAEGDDARQVRWLAHMQALVEAAGTIGGASVALRNDPKRKTIPAVHVQLDEDVLGKTALEVVRELQDGDPGIAANPSYVREGVVAFGPMCLKEGEAEAVGRRLRAVLGA</sequence>
<evidence type="ECO:0000313" key="3">
    <source>
        <dbReference type="EMBL" id="SVC19769.1"/>
    </source>
</evidence>
<evidence type="ECO:0000256" key="2">
    <source>
        <dbReference type="ARBA" id="ARBA00022898"/>
    </source>
</evidence>
<dbReference type="InterPro" id="IPR018319">
    <property type="entry name" value="SelA-like"/>
</dbReference>
<evidence type="ECO:0000256" key="1">
    <source>
        <dbReference type="ARBA" id="ARBA00001933"/>
    </source>
</evidence>
<proteinExistence type="predicted"/>
<keyword evidence="2" id="KW-0663">Pyridoxal phosphate</keyword>
<dbReference type="EMBL" id="UINC01078570">
    <property type="protein sequence ID" value="SVC19769.1"/>
    <property type="molecule type" value="Genomic_DNA"/>
</dbReference>
<dbReference type="InterPro" id="IPR015421">
    <property type="entry name" value="PyrdxlP-dep_Trfase_major"/>
</dbReference>
<dbReference type="PANTHER" id="PTHR32328:SF0">
    <property type="entry name" value="L-SERYL-TRNA(SEC) SELENIUM TRANSFERASE"/>
    <property type="match status" value="1"/>
</dbReference>
<dbReference type="Pfam" id="PF03841">
    <property type="entry name" value="SelA"/>
    <property type="match status" value="1"/>
</dbReference>
<protein>
    <recommendedName>
        <fullName evidence="4">Aminotransferase class V domain-containing protein</fullName>
    </recommendedName>
</protein>
<dbReference type="PANTHER" id="PTHR32328">
    <property type="entry name" value="L-SERYL-TRNA(SEC) SELENIUM TRANSFERASE"/>
    <property type="match status" value="1"/>
</dbReference>
<accession>A0A382K6H1</accession>
<comment type="cofactor">
    <cofactor evidence="1">
        <name>pyridoxal 5'-phosphate</name>
        <dbReference type="ChEBI" id="CHEBI:597326"/>
    </cofactor>
</comment>
<gene>
    <name evidence="3" type="ORF">METZ01_LOCUS272623</name>
</gene>